<organism evidence="2 3">
    <name type="scientific">Podospora fimiseda</name>
    <dbReference type="NCBI Taxonomy" id="252190"/>
    <lineage>
        <taxon>Eukaryota</taxon>
        <taxon>Fungi</taxon>
        <taxon>Dikarya</taxon>
        <taxon>Ascomycota</taxon>
        <taxon>Pezizomycotina</taxon>
        <taxon>Sordariomycetes</taxon>
        <taxon>Sordariomycetidae</taxon>
        <taxon>Sordariales</taxon>
        <taxon>Podosporaceae</taxon>
        <taxon>Podospora</taxon>
    </lineage>
</organism>
<feature type="region of interest" description="Disordered" evidence="1">
    <location>
        <begin position="185"/>
        <end position="207"/>
    </location>
</feature>
<name>A0AAN6YS33_9PEZI</name>
<reference evidence="2" key="1">
    <citation type="journal article" date="2023" name="Mol. Phylogenet. Evol.">
        <title>Genome-scale phylogeny and comparative genomics of the fungal order Sordariales.</title>
        <authorList>
            <person name="Hensen N."/>
            <person name="Bonometti L."/>
            <person name="Westerberg I."/>
            <person name="Brannstrom I.O."/>
            <person name="Guillou S."/>
            <person name="Cros-Aarteil S."/>
            <person name="Calhoun S."/>
            <person name="Haridas S."/>
            <person name="Kuo A."/>
            <person name="Mondo S."/>
            <person name="Pangilinan J."/>
            <person name="Riley R."/>
            <person name="LaButti K."/>
            <person name="Andreopoulos B."/>
            <person name="Lipzen A."/>
            <person name="Chen C."/>
            <person name="Yan M."/>
            <person name="Daum C."/>
            <person name="Ng V."/>
            <person name="Clum A."/>
            <person name="Steindorff A."/>
            <person name="Ohm R.A."/>
            <person name="Martin F."/>
            <person name="Silar P."/>
            <person name="Natvig D.O."/>
            <person name="Lalanne C."/>
            <person name="Gautier V."/>
            <person name="Ament-Velasquez S.L."/>
            <person name="Kruys A."/>
            <person name="Hutchinson M.I."/>
            <person name="Powell A.J."/>
            <person name="Barry K."/>
            <person name="Miller A.N."/>
            <person name="Grigoriev I.V."/>
            <person name="Debuchy R."/>
            <person name="Gladieux P."/>
            <person name="Hiltunen Thoren M."/>
            <person name="Johannesson H."/>
        </authorList>
    </citation>
    <scope>NUCLEOTIDE SEQUENCE</scope>
    <source>
        <strain evidence="2">CBS 990.96</strain>
    </source>
</reference>
<gene>
    <name evidence="2" type="ORF">QBC38DRAFT_488750</name>
</gene>
<dbReference type="AlphaFoldDB" id="A0AAN6YS33"/>
<evidence type="ECO:0000256" key="1">
    <source>
        <dbReference type="SAM" id="MobiDB-lite"/>
    </source>
</evidence>
<reference evidence="2" key="2">
    <citation type="submission" date="2023-05" db="EMBL/GenBank/DDBJ databases">
        <authorList>
            <consortium name="Lawrence Berkeley National Laboratory"/>
            <person name="Steindorff A."/>
            <person name="Hensen N."/>
            <person name="Bonometti L."/>
            <person name="Westerberg I."/>
            <person name="Brannstrom I.O."/>
            <person name="Guillou S."/>
            <person name="Cros-Aarteil S."/>
            <person name="Calhoun S."/>
            <person name="Haridas S."/>
            <person name="Kuo A."/>
            <person name="Mondo S."/>
            <person name="Pangilinan J."/>
            <person name="Riley R."/>
            <person name="Labutti K."/>
            <person name="Andreopoulos B."/>
            <person name="Lipzen A."/>
            <person name="Chen C."/>
            <person name="Yanf M."/>
            <person name="Daum C."/>
            <person name="Ng V."/>
            <person name="Clum A."/>
            <person name="Ohm R."/>
            <person name="Martin F."/>
            <person name="Silar P."/>
            <person name="Natvig D."/>
            <person name="Lalanne C."/>
            <person name="Gautier V."/>
            <person name="Ament-Velasquez S.L."/>
            <person name="Kruys A."/>
            <person name="Hutchinson M.I."/>
            <person name="Powell A.J."/>
            <person name="Barry K."/>
            <person name="Miller A.N."/>
            <person name="Grigoriev I.V."/>
            <person name="Debuchy R."/>
            <person name="Gladieux P."/>
            <person name="Thoren M.H."/>
            <person name="Johannesson H."/>
        </authorList>
    </citation>
    <scope>NUCLEOTIDE SEQUENCE</scope>
    <source>
        <strain evidence="2">CBS 990.96</strain>
    </source>
</reference>
<accession>A0AAN6YS33</accession>
<protein>
    <submittedName>
        <fullName evidence="2">Uncharacterized protein</fullName>
    </submittedName>
</protein>
<keyword evidence="3" id="KW-1185">Reference proteome</keyword>
<feature type="compositionally biased region" description="Basic and acidic residues" evidence="1">
    <location>
        <begin position="185"/>
        <end position="198"/>
    </location>
</feature>
<comment type="caution">
    <text evidence="2">The sequence shown here is derived from an EMBL/GenBank/DDBJ whole genome shotgun (WGS) entry which is preliminary data.</text>
</comment>
<dbReference type="Proteomes" id="UP001301958">
    <property type="component" value="Unassembled WGS sequence"/>
</dbReference>
<proteinExistence type="predicted"/>
<sequence length="207" mass="24500">MASRRQHQNLEDIRVPGHHTRTSNNNWDEAVPRILGLLDRLEAANAHFGGIIWQYDWDRRDMHEEIQVMRHLLREGIINLKSPSFVSVSTIPKVLDALDKEIILDLEEALRLERAKNWELSYYARDLEEDKWRLEVMMRDMRLEPSLGSKNAMFSNLVPKTALEKALEMEVAELKETIRNPMAKWEAKQKWHPEEGKKLNRRRRNSL</sequence>
<dbReference type="EMBL" id="MU865447">
    <property type="protein sequence ID" value="KAK4222935.1"/>
    <property type="molecule type" value="Genomic_DNA"/>
</dbReference>
<evidence type="ECO:0000313" key="2">
    <source>
        <dbReference type="EMBL" id="KAK4222935.1"/>
    </source>
</evidence>
<feature type="region of interest" description="Disordered" evidence="1">
    <location>
        <begin position="1"/>
        <end position="24"/>
    </location>
</feature>
<evidence type="ECO:0000313" key="3">
    <source>
        <dbReference type="Proteomes" id="UP001301958"/>
    </source>
</evidence>